<gene>
    <name evidence="3" type="ORF">COCON_G00112330</name>
</gene>
<dbReference type="AlphaFoldDB" id="A0A9Q1DJV5"/>
<dbReference type="PROSITE" id="PS50835">
    <property type="entry name" value="IG_LIKE"/>
    <property type="match status" value="1"/>
</dbReference>
<organism evidence="3 4">
    <name type="scientific">Conger conger</name>
    <name type="common">Conger eel</name>
    <name type="synonym">Muraena conger</name>
    <dbReference type="NCBI Taxonomy" id="82655"/>
    <lineage>
        <taxon>Eukaryota</taxon>
        <taxon>Metazoa</taxon>
        <taxon>Chordata</taxon>
        <taxon>Craniata</taxon>
        <taxon>Vertebrata</taxon>
        <taxon>Euteleostomi</taxon>
        <taxon>Actinopterygii</taxon>
        <taxon>Neopterygii</taxon>
        <taxon>Teleostei</taxon>
        <taxon>Anguilliformes</taxon>
        <taxon>Congridae</taxon>
        <taxon>Conger</taxon>
    </lineage>
</organism>
<sequence>MDLLYASLLLLLIGQAQGATYFLYQTKNNKEIMVCKHRRWQIDINYDYKVDCRATSNEESSEESSEERSHDNKCKNIKKSLEDCTRNNTQAEKATSCLAVKPEENNGYFACVDNFQSKFLYPFKSADQNDYFILAFAKPKVLKSQPETQTQIIHEGWPIILTCHFSISDEFSNFPYIVYWIKTGGKGSTCIYSYDFDL</sequence>
<accession>A0A9Q1DJV5</accession>
<dbReference type="InterPro" id="IPR007110">
    <property type="entry name" value="Ig-like_dom"/>
</dbReference>
<evidence type="ECO:0000313" key="3">
    <source>
        <dbReference type="EMBL" id="KAJ8272374.1"/>
    </source>
</evidence>
<keyword evidence="1" id="KW-0732">Signal</keyword>
<feature type="domain" description="Ig-like" evidence="2">
    <location>
        <begin position="139"/>
        <end position="198"/>
    </location>
</feature>
<feature type="signal peptide" evidence="1">
    <location>
        <begin position="1"/>
        <end position="18"/>
    </location>
</feature>
<dbReference type="EMBL" id="JAFJMO010000007">
    <property type="protein sequence ID" value="KAJ8272374.1"/>
    <property type="molecule type" value="Genomic_DNA"/>
</dbReference>
<proteinExistence type="predicted"/>
<evidence type="ECO:0000313" key="4">
    <source>
        <dbReference type="Proteomes" id="UP001152803"/>
    </source>
</evidence>
<protein>
    <recommendedName>
        <fullName evidence="2">Ig-like domain-containing protein</fullName>
    </recommendedName>
</protein>
<comment type="caution">
    <text evidence="3">The sequence shown here is derived from an EMBL/GenBank/DDBJ whole genome shotgun (WGS) entry which is preliminary data.</text>
</comment>
<keyword evidence="4" id="KW-1185">Reference proteome</keyword>
<name>A0A9Q1DJV5_CONCO</name>
<evidence type="ECO:0000259" key="2">
    <source>
        <dbReference type="PROSITE" id="PS50835"/>
    </source>
</evidence>
<dbReference type="Proteomes" id="UP001152803">
    <property type="component" value="Unassembled WGS sequence"/>
</dbReference>
<evidence type="ECO:0000256" key="1">
    <source>
        <dbReference type="SAM" id="SignalP"/>
    </source>
</evidence>
<reference evidence="3" key="1">
    <citation type="journal article" date="2023" name="Science">
        <title>Genome structures resolve the early diversification of teleost fishes.</title>
        <authorList>
            <person name="Parey E."/>
            <person name="Louis A."/>
            <person name="Montfort J."/>
            <person name="Bouchez O."/>
            <person name="Roques C."/>
            <person name="Iampietro C."/>
            <person name="Lluch J."/>
            <person name="Castinel A."/>
            <person name="Donnadieu C."/>
            <person name="Desvignes T."/>
            <person name="Floi Bucao C."/>
            <person name="Jouanno E."/>
            <person name="Wen M."/>
            <person name="Mejri S."/>
            <person name="Dirks R."/>
            <person name="Jansen H."/>
            <person name="Henkel C."/>
            <person name="Chen W.J."/>
            <person name="Zahm M."/>
            <person name="Cabau C."/>
            <person name="Klopp C."/>
            <person name="Thompson A.W."/>
            <person name="Robinson-Rechavi M."/>
            <person name="Braasch I."/>
            <person name="Lecointre G."/>
            <person name="Bobe J."/>
            <person name="Postlethwait J.H."/>
            <person name="Berthelot C."/>
            <person name="Roest Crollius H."/>
            <person name="Guiguen Y."/>
        </authorList>
    </citation>
    <scope>NUCLEOTIDE SEQUENCE</scope>
    <source>
        <strain evidence="3">Concon-B</strain>
    </source>
</reference>
<dbReference type="OrthoDB" id="8950938at2759"/>
<feature type="chain" id="PRO_5040513063" description="Ig-like domain-containing protein" evidence="1">
    <location>
        <begin position="19"/>
        <end position="198"/>
    </location>
</feature>